<evidence type="ECO:0008006" key="3">
    <source>
        <dbReference type="Google" id="ProtNLM"/>
    </source>
</evidence>
<organism evidence="1 2">
    <name type="scientific">Marasmius oreades</name>
    <name type="common">fairy-ring Marasmius</name>
    <dbReference type="NCBI Taxonomy" id="181124"/>
    <lineage>
        <taxon>Eukaryota</taxon>
        <taxon>Fungi</taxon>
        <taxon>Dikarya</taxon>
        <taxon>Basidiomycota</taxon>
        <taxon>Agaricomycotina</taxon>
        <taxon>Agaricomycetes</taxon>
        <taxon>Agaricomycetidae</taxon>
        <taxon>Agaricales</taxon>
        <taxon>Marasmiineae</taxon>
        <taxon>Marasmiaceae</taxon>
        <taxon>Marasmius</taxon>
    </lineage>
</organism>
<dbReference type="Proteomes" id="UP001049176">
    <property type="component" value="Chromosome 11"/>
</dbReference>
<comment type="caution">
    <text evidence="1">The sequence shown here is derived from an EMBL/GenBank/DDBJ whole genome shotgun (WGS) entry which is preliminary data.</text>
</comment>
<reference evidence="1" key="1">
    <citation type="journal article" date="2021" name="Genome Biol. Evol.">
        <title>The assembled and annotated genome of the fairy-ring fungus Marasmius oreades.</title>
        <authorList>
            <person name="Hiltunen M."/>
            <person name="Ament-Velasquez S.L."/>
            <person name="Johannesson H."/>
        </authorList>
    </citation>
    <scope>NUCLEOTIDE SEQUENCE</scope>
    <source>
        <strain evidence="1">03SP1</strain>
    </source>
</reference>
<dbReference type="GeneID" id="66072601"/>
<dbReference type="EMBL" id="CM032191">
    <property type="protein sequence ID" value="KAG7086002.1"/>
    <property type="molecule type" value="Genomic_DNA"/>
</dbReference>
<name>A0A9P7RME0_9AGAR</name>
<dbReference type="KEGG" id="more:E1B28_003525"/>
<dbReference type="AlphaFoldDB" id="A0A9P7RME0"/>
<dbReference type="RefSeq" id="XP_043002473.1">
    <property type="nucleotide sequence ID" value="XM_043160516.1"/>
</dbReference>
<proteinExistence type="predicted"/>
<accession>A0A9P7RME0</accession>
<sequence length="529" mass="60916">MSNRASESNTIEGTFMTHDIAELRSLTLNDLPDIIKQTELGVEALEAKEAELEGAWIEARRQRLQMRSTLNSYRNYATFIFRLPNELLVLVFERCVDTYTGHTLSKHAIPWVLAQTCRRWRHVVLRTPSLWNPIRIDTRRLPQSPIQMMKSWLERSQTVLLSCTALIDAPPSEADVEEQIFQQVLAHSHRWGHLAIELRARCDLYYRFASAKHLFFSNLRSLHIFVEAPPSYTIAPPVLNLSAPSLSNLEISFVTSKKFLEIINALTVLENCHLSISSGFILDVQMVAFSPSLRYLEVLGPLSNMINLLYYISTPSLLRLFLSPPDCSTIPSVAAHRLLQSVVSFQTRSQCRLRRLRVPITFFTSNTSPRNFDCLSSVQELHVCLEAHNSHQCFIQNLRNIDVLPHLKEMHVLVLYDRVEETFRFFLSQFLDMVELRRRSAKSRSSRQSSVMLESIEIDMIRKYGRPKVSISINYTISARLARLQREGLTLLGGVRDGKLHPFHSSLNYWDIEKHEKRWSQGLGGVISW</sequence>
<evidence type="ECO:0000313" key="2">
    <source>
        <dbReference type="Proteomes" id="UP001049176"/>
    </source>
</evidence>
<gene>
    <name evidence="1" type="ORF">E1B28_003525</name>
</gene>
<dbReference type="OrthoDB" id="3001658at2759"/>
<evidence type="ECO:0000313" key="1">
    <source>
        <dbReference type="EMBL" id="KAG7086002.1"/>
    </source>
</evidence>
<protein>
    <recommendedName>
        <fullName evidence="3">F-box domain-containing protein</fullName>
    </recommendedName>
</protein>
<keyword evidence="2" id="KW-1185">Reference proteome</keyword>